<dbReference type="KEGG" id="shyd:CJD35_09575"/>
<dbReference type="EMBL" id="CP022745">
    <property type="protein sequence ID" value="ASY44671.1"/>
    <property type="molecule type" value="Genomic_DNA"/>
</dbReference>
<dbReference type="AlphaFoldDB" id="A0A249MTH6"/>
<dbReference type="Proteomes" id="UP000217141">
    <property type="component" value="Chromosome I"/>
</dbReference>
<reference evidence="1 2" key="1">
    <citation type="submission" date="2017-08" db="EMBL/GenBank/DDBJ databases">
        <title>Whole Genome Sequence of Sphingobium hydrophobicum C1: Insights into Adaption to the Electronic-waste Contaminated Sediment.</title>
        <authorList>
            <person name="Song D."/>
            <person name="Chen X."/>
            <person name="Xu M."/>
        </authorList>
    </citation>
    <scope>NUCLEOTIDE SEQUENCE [LARGE SCALE GENOMIC DNA]</scope>
    <source>
        <strain evidence="1 2">C1</strain>
    </source>
</reference>
<evidence type="ECO:0000313" key="1">
    <source>
        <dbReference type="EMBL" id="ASY44671.1"/>
    </source>
</evidence>
<sequence length="106" mass="11922">MRAGALDRRVTIERATITIDPDYGSQIETWGPLVTVSAQVVQQGGREFLAAAQMMAEIRVLFRLRWIEGITVLDRVAYADRLHNIKEVRELGRREGLELMTVAAAL</sequence>
<accession>A0A249MTH6</accession>
<dbReference type="Pfam" id="PF05521">
    <property type="entry name" value="Phage_HCP"/>
    <property type="match status" value="1"/>
</dbReference>
<evidence type="ECO:0008006" key="3">
    <source>
        <dbReference type="Google" id="ProtNLM"/>
    </source>
</evidence>
<dbReference type="InterPro" id="IPR008767">
    <property type="entry name" value="Phage_SPP1_head-tail_adaptor"/>
</dbReference>
<evidence type="ECO:0000313" key="2">
    <source>
        <dbReference type="Proteomes" id="UP000217141"/>
    </source>
</evidence>
<name>A0A249MTH6_SPHXE</name>
<dbReference type="InterPro" id="IPR038666">
    <property type="entry name" value="SSP1_head-tail_sf"/>
</dbReference>
<dbReference type="NCBIfam" id="TIGR01563">
    <property type="entry name" value="gp16_SPP1"/>
    <property type="match status" value="1"/>
</dbReference>
<gene>
    <name evidence="1" type="ORF">CJD35_09575</name>
</gene>
<protein>
    <recommendedName>
        <fullName evidence="3">Head-tail adaptor protein</fullName>
    </recommendedName>
</protein>
<dbReference type="Gene3D" id="2.40.10.270">
    <property type="entry name" value="Bacteriophage SPP1 head-tail adaptor protein"/>
    <property type="match status" value="1"/>
</dbReference>
<organism evidence="1 2">
    <name type="scientific">Sphingobium xenophagum</name>
    <dbReference type="NCBI Taxonomy" id="121428"/>
    <lineage>
        <taxon>Bacteria</taxon>
        <taxon>Pseudomonadati</taxon>
        <taxon>Pseudomonadota</taxon>
        <taxon>Alphaproteobacteria</taxon>
        <taxon>Sphingomonadales</taxon>
        <taxon>Sphingomonadaceae</taxon>
        <taxon>Sphingobium</taxon>
    </lineage>
</organism>
<proteinExistence type="predicted"/>